<dbReference type="Proteomes" id="UP000682733">
    <property type="component" value="Unassembled WGS sequence"/>
</dbReference>
<keyword evidence="11" id="KW-0012">Acyltransferase</keyword>
<keyword evidence="10" id="KW-1015">Disulfide bond</keyword>
<keyword evidence="6" id="KW-0964">Secreted</keyword>
<gene>
    <name evidence="13" type="ORF">GPM918_LOCUS6292</name>
    <name evidence="14" type="ORF">OVA965_LOCUS17835</name>
    <name evidence="15" type="ORF">SRO942_LOCUS6292</name>
    <name evidence="16" type="ORF">TMI583_LOCUS17848</name>
</gene>
<evidence type="ECO:0000313" key="17">
    <source>
        <dbReference type="Proteomes" id="UP000663829"/>
    </source>
</evidence>
<dbReference type="PANTHER" id="PTHR12283">
    <property type="entry name" value="GLUTAMINYL-PEPTIDE CYCLOTRANSFERASE"/>
    <property type="match status" value="1"/>
</dbReference>
<dbReference type="EMBL" id="CAJNOK010008669">
    <property type="protein sequence ID" value="CAF1069762.1"/>
    <property type="molecule type" value="Genomic_DNA"/>
</dbReference>
<name>A0A813WAW3_9BILA</name>
<dbReference type="PANTHER" id="PTHR12283:SF6">
    <property type="entry name" value="GLUTAMINYL-PEPTIDE CYCLOTRANSFERASE-RELATED"/>
    <property type="match status" value="1"/>
</dbReference>
<evidence type="ECO:0000256" key="1">
    <source>
        <dbReference type="ARBA" id="ARBA00000001"/>
    </source>
</evidence>
<protein>
    <recommendedName>
        <fullName evidence="5">Glutaminyl-peptide cyclotransferase</fullName>
        <ecNumber evidence="4">2.3.2.5</ecNumber>
    </recommendedName>
</protein>
<comment type="similarity">
    <text evidence="3">Belongs to the glutaminyl-peptide cyclotransferase family.</text>
</comment>
<keyword evidence="7" id="KW-0808">Transferase</keyword>
<comment type="catalytic activity">
    <reaction evidence="1">
        <text>N-terminal L-glutaminyl-[peptide] = N-terminal 5-oxo-L-prolyl-[peptide] + NH4(+)</text>
        <dbReference type="Rhea" id="RHEA:23652"/>
        <dbReference type="Rhea" id="RHEA-COMP:11736"/>
        <dbReference type="Rhea" id="RHEA-COMP:11846"/>
        <dbReference type="ChEBI" id="CHEBI:28938"/>
        <dbReference type="ChEBI" id="CHEBI:64722"/>
        <dbReference type="ChEBI" id="CHEBI:87215"/>
        <dbReference type="EC" id="2.3.2.5"/>
    </reaction>
</comment>
<evidence type="ECO:0000256" key="8">
    <source>
        <dbReference type="ARBA" id="ARBA00022723"/>
    </source>
</evidence>
<sequence length="366" mass="41980">MRRAARPCEAHREIYKKLVLGFFKVFLLPQKTSAYGKEKKSPSGGLLKELNKQQLMCFISSPSLSLATFRDKLLAPILVERVSGTYGNYIVRQHIVSILRSSGWHIDLDTFYSTTPDGIVEFTNIIATLDPTRKRRLVLACHYDSKKLVNFIGATDSAVSCAILLDIAISLKQQLDNLKSRADDITLQLIFFDGEEAIRDWTSTDSLYGSRHLAMRMSNTIIQGQRSLTELQAIDMMVLLDLIGAETLQFQNYFQQTTGSYYNRLRTIDYELMKLTNDRSWPLFTSSVTPSYIMDDHVPFLQLGVPILHLISYPFPGVWHTSHDNEENLDYPTVQHMRNIMKVFVVEYLHLKQINCQETSIFHLIL</sequence>
<dbReference type="Gene3D" id="3.40.630.10">
    <property type="entry name" value="Zn peptidases"/>
    <property type="match status" value="1"/>
</dbReference>
<dbReference type="EC" id="2.3.2.5" evidence="4"/>
<evidence type="ECO:0000259" key="12">
    <source>
        <dbReference type="Pfam" id="PF04389"/>
    </source>
</evidence>
<comment type="caution">
    <text evidence="13">The sequence shown here is derived from an EMBL/GenBank/DDBJ whole genome shotgun (WGS) entry which is preliminary data.</text>
</comment>
<dbReference type="EMBL" id="CAJOBA010008685">
    <property type="protein sequence ID" value="CAF3834313.1"/>
    <property type="molecule type" value="Genomic_DNA"/>
</dbReference>
<evidence type="ECO:0000256" key="10">
    <source>
        <dbReference type="ARBA" id="ARBA00023157"/>
    </source>
</evidence>
<keyword evidence="9" id="KW-0862">Zinc</keyword>
<evidence type="ECO:0000313" key="16">
    <source>
        <dbReference type="EMBL" id="CAF3834313.1"/>
    </source>
</evidence>
<evidence type="ECO:0000256" key="7">
    <source>
        <dbReference type="ARBA" id="ARBA00022679"/>
    </source>
</evidence>
<dbReference type="GO" id="GO:0016603">
    <property type="term" value="F:glutaminyl-peptide cyclotransferase activity"/>
    <property type="evidence" value="ECO:0007669"/>
    <property type="project" value="UniProtKB-EC"/>
</dbReference>
<dbReference type="Pfam" id="PF04389">
    <property type="entry name" value="Peptidase_M28"/>
    <property type="match status" value="1"/>
</dbReference>
<organism evidence="13 17">
    <name type="scientific">Didymodactylos carnosus</name>
    <dbReference type="NCBI Taxonomy" id="1234261"/>
    <lineage>
        <taxon>Eukaryota</taxon>
        <taxon>Metazoa</taxon>
        <taxon>Spiralia</taxon>
        <taxon>Gnathifera</taxon>
        <taxon>Rotifera</taxon>
        <taxon>Eurotatoria</taxon>
        <taxon>Bdelloidea</taxon>
        <taxon>Philodinida</taxon>
        <taxon>Philodinidae</taxon>
        <taxon>Didymodactylos</taxon>
    </lineage>
</organism>
<dbReference type="Proteomes" id="UP000681722">
    <property type="component" value="Unassembled WGS sequence"/>
</dbReference>
<dbReference type="InterPro" id="IPR040234">
    <property type="entry name" value="QC/QCL"/>
</dbReference>
<dbReference type="Proteomes" id="UP000663829">
    <property type="component" value="Unassembled WGS sequence"/>
</dbReference>
<evidence type="ECO:0000256" key="9">
    <source>
        <dbReference type="ARBA" id="ARBA00022833"/>
    </source>
</evidence>
<evidence type="ECO:0000313" key="14">
    <source>
        <dbReference type="EMBL" id="CAF1069762.1"/>
    </source>
</evidence>
<dbReference type="InterPro" id="IPR007484">
    <property type="entry name" value="Peptidase_M28"/>
</dbReference>
<keyword evidence="8" id="KW-0479">Metal-binding</keyword>
<dbReference type="EMBL" id="CAJNOQ010000961">
    <property type="protein sequence ID" value="CAF0855255.1"/>
    <property type="molecule type" value="Genomic_DNA"/>
</dbReference>
<feature type="domain" description="Peptidase M28" evidence="12">
    <location>
        <begin position="124"/>
        <end position="343"/>
    </location>
</feature>
<dbReference type="OrthoDB" id="3907302at2759"/>
<evidence type="ECO:0000313" key="15">
    <source>
        <dbReference type="EMBL" id="CAF3643003.1"/>
    </source>
</evidence>
<reference evidence="13" key="1">
    <citation type="submission" date="2021-02" db="EMBL/GenBank/DDBJ databases">
        <authorList>
            <person name="Nowell W R."/>
        </authorList>
    </citation>
    <scope>NUCLEOTIDE SEQUENCE</scope>
</reference>
<dbReference type="InterPro" id="IPR037457">
    <property type="entry name" value="M28_QC"/>
</dbReference>
<dbReference type="SUPFAM" id="SSF53187">
    <property type="entry name" value="Zn-dependent exopeptidases"/>
    <property type="match status" value="1"/>
</dbReference>
<dbReference type="CDD" id="cd03880">
    <property type="entry name" value="M28_QC_like"/>
    <property type="match status" value="1"/>
</dbReference>
<dbReference type="AlphaFoldDB" id="A0A813WAW3"/>
<dbReference type="Proteomes" id="UP000677228">
    <property type="component" value="Unassembled WGS sequence"/>
</dbReference>
<dbReference type="EMBL" id="CAJOBC010000961">
    <property type="protein sequence ID" value="CAF3643003.1"/>
    <property type="molecule type" value="Genomic_DNA"/>
</dbReference>
<evidence type="ECO:0000256" key="3">
    <source>
        <dbReference type="ARBA" id="ARBA00006014"/>
    </source>
</evidence>
<evidence type="ECO:0000256" key="4">
    <source>
        <dbReference type="ARBA" id="ARBA00012012"/>
    </source>
</evidence>
<comment type="subcellular location">
    <subcellularLocation>
        <location evidence="2">Secreted</location>
    </subcellularLocation>
</comment>
<accession>A0A813WAW3</accession>
<evidence type="ECO:0000256" key="11">
    <source>
        <dbReference type="ARBA" id="ARBA00023315"/>
    </source>
</evidence>
<evidence type="ECO:0000256" key="2">
    <source>
        <dbReference type="ARBA" id="ARBA00004613"/>
    </source>
</evidence>
<proteinExistence type="inferred from homology"/>
<evidence type="ECO:0000256" key="5">
    <source>
        <dbReference type="ARBA" id="ARBA00016861"/>
    </source>
</evidence>
<evidence type="ECO:0000313" key="13">
    <source>
        <dbReference type="EMBL" id="CAF0855255.1"/>
    </source>
</evidence>
<dbReference type="GO" id="GO:0008270">
    <property type="term" value="F:zinc ion binding"/>
    <property type="evidence" value="ECO:0007669"/>
    <property type="project" value="TreeGrafter"/>
</dbReference>
<dbReference type="FunFam" id="3.40.630.10:FF:000029">
    <property type="entry name" value="Glutaminyl-peptide cyclotransferase"/>
    <property type="match status" value="1"/>
</dbReference>
<keyword evidence="17" id="KW-1185">Reference proteome</keyword>
<evidence type="ECO:0000256" key="6">
    <source>
        <dbReference type="ARBA" id="ARBA00022525"/>
    </source>
</evidence>
<dbReference type="GO" id="GO:0005576">
    <property type="term" value="C:extracellular region"/>
    <property type="evidence" value="ECO:0007669"/>
    <property type="project" value="UniProtKB-SubCell"/>
</dbReference>